<proteinExistence type="predicted"/>
<gene>
    <name evidence="1" type="ORF">CS538_05780</name>
</gene>
<dbReference type="RefSeq" id="WP_061293570.1">
    <property type="nucleotide sequence ID" value="NZ_PEIK01000003.1"/>
</dbReference>
<protein>
    <submittedName>
        <fullName evidence="1">Putative bacteriocin</fullName>
    </submittedName>
</protein>
<name>A0A2G7HJP0_9CLOT</name>
<keyword evidence="2" id="KW-1185">Reference proteome</keyword>
<dbReference type="NCBIfam" id="TIGR04065">
    <property type="entry name" value="ocin_CLI_3235"/>
    <property type="match status" value="1"/>
</dbReference>
<dbReference type="Proteomes" id="UP000231322">
    <property type="component" value="Unassembled WGS sequence"/>
</dbReference>
<dbReference type="AlphaFoldDB" id="A0A2G7HJP0"/>
<evidence type="ECO:0000313" key="1">
    <source>
        <dbReference type="EMBL" id="PIH05340.1"/>
    </source>
</evidence>
<dbReference type="InterPro" id="IPR023968">
    <property type="entry name" value="Bacteriocin_CLI3235"/>
</dbReference>
<organism evidence="1 2">
    <name type="scientific">Clostridium combesii</name>
    <dbReference type="NCBI Taxonomy" id="39481"/>
    <lineage>
        <taxon>Bacteria</taxon>
        <taxon>Bacillati</taxon>
        <taxon>Bacillota</taxon>
        <taxon>Clostridia</taxon>
        <taxon>Eubacteriales</taxon>
        <taxon>Clostridiaceae</taxon>
        <taxon>Clostridium</taxon>
    </lineage>
</organism>
<sequence length="60" mass="6648">MKKLTKKLNFKSDTVEAYCTCNSNCSCYQACGAVGSFRANNADIARWDGKANSSNMSKWE</sequence>
<evidence type="ECO:0000313" key="2">
    <source>
        <dbReference type="Proteomes" id="UP000231322"/>
    </source>
</evidence>
<reference evidence="1 2" key="1">
    <citation type="submission" date="2017-10" db="EMBL/GenBank/DDBJ databases">
        <title>Reclassification of Eubacterium combesii and discrepancies in the nomenclature of botulinum neurotoxin producing clostridia. Request for an Opinion.</title>
        <authorList>
            <person name="Dobritsa A.P."/>
            <person name="Kutumbaka K.K."/>
            <person name="Samadpour M."/>
        </authorList>
    </citation>
    <scope>NUCLEOTIDE SEQUENCE [LARGE SCALE GENOMIC DNA]</scope>
    <source>
        <strain evidence="1 2">DSM 20696</strain>
    </source>
</reference>
<accession>A0A2G7HJP0</accession>
<dbReference type="EMBL" id="PEIK01000003">
    <property type="protein sequence ID" value="PIH05340.1"/>
    <property type="molecule type" value="Genomic_DNA"/>
</dbReference>
<comment type="caution">
    <text evidence="1">The sequence shown here is derived from an EMBL/GenBank/DDBJ whole genome shotgun (WGS) entry which is preliminary data.</text>
</comment>